<dbReference type="AlphaFoldDB" id="A0A6A5SSM2"/>
<evidence type="ECO:0000256" key="1">
    <source>
        <dbReference type="SAM" id="Phobius"/>
    </source>
</evidence>
<keyword evidence="1" id="KW-1133">Transmembrane helix</keyword>
<reference evidence="3" key="1">
    <citation type="journal article" date="2020" name="Stud. Mycol.">
        <title>101 Dothideomycetes genomes: a test case for predicting lifestyles and emergence of pathogens.</title>
        <authorList>
            <person name="Haridas S."/>
            <person name="Albert R."/>
            <person name="Binder M."/>
            <person name="Bloem J."/>
            <person name="Labutti K."/>
            <person name="Salamov A."/>
            <person name="Andreopoulos B."/>
            <person name="Baker S."/>
            <person name="Barry K."/>
            <person name="Bills G."/>
            <person name="Bluhm B."/>
            <person name="Cannon C."/>
            <person name="Castanera R."/>
            <person name="Culley D."/>
            <person name="Daum C."/>
            <person name="Ezra D."/>
            <person name="Gonzalez J."/>
            <person name="Henrissat B."/>
            <person name="Kuo A."/>
            <person name="Liang C."/>
            <person name="Lipzen A."/>
            <person name="Lutzoni F."/>
            <person name="Magnuson J."/>
            <person name="Mondo S."/>
            <person name="Nolan M."/>
            <person name="Ohm R."/>
            <person name="Pangilinan J."/>
            <person name="Park H.-J."/>
            <person name="Ramirez L."/>
            <person name="Alfaro M."/>
            <person name="Sun H."/>
            <person name="Tritt A."/>
            <person name="Yoshinaga Y."/>
            <person name="Zwiers L.-H."/>
            <person name="Turgeon B."/>
            <person name="Goodwin S."/>
            <person name="Spatafora J."/>
            <person name="Crous P."/>
            <person name="Grigoriev I."/>
        </authorList>
    </citation>
    <scope>NUCLEOTIDE SEQUENCE</scope>
    <source>
        <strain evidence="3">CBS 161.51</strain>
    </source>
</reference>
<dbReference type="Proteomes" id="UP000800038">
    <property type="component" value="Unassembled WGS sequence"/>
</dbReference>
<sequence length="83" mass="7966">MQFSIISIVAALAATATAVYAPVNGTSAAYYPTGTGSLPTSGTAAPTKKPTATLPFTGAASMPTHMAGSALGLVVAGGVALLL</sequence>
<proteinExistence type="predicted"/>
<evidence type="ECO:0000313" key="3">
    <source>
        <dbReference type="EMBL" id="KAF1942728.1"/>
    </source>
</evidence>
<keyword evidence="1" id="KW-0812">Transmembrane</keyword>
<keyword evidence="1" id="KW-0472">Membrane</keyword>
<evidence type="ECO:0000313" key="4">
    <source>
        <dbReference type="Proteomes" id="UP000800038"/>
    </source>
</evidence>
<evidence type="ECO:0000256" key="2">
    <source>
        <dbReference type="SAM" id="SignalP"/>
    </source>
</evidence>
<keyword evidence="4" id="KW-1185">Reference proteome</keyword>
<gene>
    <name evidence="3" type="ORF">EJ02DRAFT_433770</name>
</gene>
<feature type="signal peptide" evidence="2">
    <location>
        <begin position="1"/>
        <end position="18"/>
    </location>
</feature>
<name>A0A6A5SSM2_9PLEO</name>
<protein>
    <submittedName>
        <fullName evidence="3">Uncharacterized protein</fullName>
    </submittedName>
</protein>
<organism evidence="3 4">
    <name type="scientific">Clathrospora elynae</name>
    <dbReference type="NCBI Taxonomy" id="706981"/>
    <lineage>
        <taxon>Eukaryota</taxon>
        <taxon>Fungi</taxon>
        <taxon>Dikarya</taxon>
        <taxon>Ascomycota</taxon>
        <taxon>Pezizomycotina</taxon>
        <taxon>Dothideomycetes</taxon>
        <taxon>Pleosporomycetidae</taxon>
        <taxon>Pleosporales</taxon>
        <taxon>Diademaceae</taxon>
        <taxon>Clathrospora</taxon>
    </lineage>
</organism>
<dbReference type="EMBL" id="ML976032">
    <property type="protein sequence ID" value="KAF1942728.1"/>
    <property type="molecule type" value="Genomic_DNA"/>
</dbReference>
<feature type="chain" id="PRO_5025478712" evidence="2">
    <location>
        <begin position="19"/>
        <end position="83"/>
    </location>
</feature>
<feature type="transmembrane region" description="Helical" evidence="1">
    <location>
        <begin position="64"/>
        <end position="82"/>
    </location>
</feature>
<accession>A0A6A5SSM2</accession>
<keyword evidence="2" id="KW-0732">Signal</keyword>